<proteinExistence type="predicted"/>
<feature type="compositionally biased region" description="Polar residues" evidence="1">
    <location>
        <begin position="36"/>
        <end position="48"/>
    </location>
</feature>
<name>A0A1V4DHT6_9ENTE</name>
<dbReference type="Proteomes" id="UP000189970">
    <property type="component" value="Unassembled WGS sequence"/>
</dbReference>
<evidence type="ECO:0000259" key="3">
    <source>
        <dbReference type="Pfam" id="PF13731"/>
    </source>
</evidence>
<dbReference type="RefSeq" id="WP_079347047.1">
    <property type="nucleotide sequence ID" value="NZ_MVAB01000001.1"/>
</dbReference>
<accession>A0A1V4DHT6</accession>
<evidence type="ECO:0000313" key="5">
    <source>
        <dbReference type="Proteomes" id="UP000189970"/>
    </source>
</evidence>
<evidence type="ECO:0000313" key="4">
    <source>
        <dbReference type="EMBL" id="OPF88049.1"/>
    </source>
</evidence>
<dbReference type="InterPro" id="IPR027994">
    <property type="entry name" value="WxL_dom"/>
</dbReference>
<evidence type="ECO:0000256" key="2">
    <source>
        <dbReference type="SAM" id="SignalP"/>
    </source>
</evidence>
<feature type="compositionally biased region" description="Basic and acidic residues" evidence="1">
    <location>
        <begin position="56"/>
        <end position="68"/>
    </location>
</feature>
<feature type="region of interest" description="Disordered" evidence="1">
    <location>
        <begin position="30"/>
        <end position="81"/>
    </location>
</feature>
<organism evidence="4 5">
    <name type="scientific">Vagococcus martis</name>
    <dbReference type="NCBI Taxonomy" id="1768210"/>
    <lineage>
        <taxon>Bacteria</taxon>
        <taxon>Bacillati</taxon>
        <taxon>Bacillota</taxon>
        <taxon>Bacilli</taxon>
        <taxon>Lactobacillales</taxon>
        <taxon>Enterococcaceae</taxon>
        <taxon>Vagococcus</taxon>
    </lineage>
</organism>
<feature type="signal peptide" evidence="2">
    <location>
        <begin position="1"/>
        <end position="26"/>
    </location>
</feature>
<protein>
    <recommendedName>
        <fullName evidence="3">WxL domain-containing protein</fullName>
    </recommendedName>
</protein>
<keyword evidence="5" id="KW-1185">Reference proteome</keyword>
<dbReference type="AlphaFoldDB" id="A0A1V4DHT6"/>
<feature type="domain" description="WxL" evidence="3">
    <location>
        <begin position="32"/>
        <end position="264"/>
    </location>
</feature>
<gene>
    <name evidence="4" type="ORF">BW731_07620</name>
</gene>
<evidence type="ECO:0000256" key="1">
    <source>
        <dbReference type="SAM" id="MobiDB-lite"/>
    </source>
</evidence>
<reference evidence="4 5" key="1">
    <citation type="submission" date="2017-02" db="EMBL/GenBank/DDBJ databases">
        <title>Vagococcus cremeus sp. nov., isolated from the small intestine of a marten, Martes flavigula.</title>
        <authorList>
            <person name="Tak E.J."/>
            <person name="Bae J.-W."/>
        </authorList>
    </citation>
    <scope>NUCLEOTIDE SEQUENCE [LARGE SCALE GENOMIC DNA]</scope>
    <source>
        <strain evidence="4 5">D7T301</strain>
    </source>
</reference>
<keyword evidence="2" id="KW-0732">Signal</keyword>
<feature type="chain" id="PRO_5039142145" description="WxL domain-containing protein" evidence="2">
    <location>
        <begin position="27"/>
        <end position="272"/>
    </location>
</feature>
<comment type="caution">
    <text evidence="4">The sequence shown here is derived from an EMBL/GenBank/DDBJ whole genome shotgun (WGS) entry which is preliminary data.</text>
</comment>
<sequence>MKAKKLVSSLALLGLGVSLFAPSTLAAAGAADAKNVTGTGTIQYQEDTTPGGGPVDPEKPETDPDKKPTNPGDGQDNKNDGALRVDWVSNLNFETQNVTTGTGVYKATKQTITKADGTQADRGNFVQVTDKRSADKRGDGWKLSAKMTKQFTNSVNELTGATISYDNAFVNTEISDAKTAIDLQSPGSKTLKYNESVDFLAADSKTGWGTYTLEFGRPVYAGDSVVPANETDTTGNSVTLTVPAGTPLSTKDAYVAEITWTIAEIGSSSTEG</sequence>
<dbReference type="EMBL" id="MVAB01000001">
    <property type="protein sequence ID" value="OPF88049.1"/>
    <property type="molecule type" value="Genomic_DNA"/>
</dbReference>
<dbReference type="Pfam" id="PF13731">
    <property type="entry name" value="WxL"/>
    <property type="match status" value="1"/>
</dbReference>